<name>A0ABW3L4X2_9BACI</name>
<evidence type="ECO:0000313" key="2">
    <source>
        <dbReference type="EMBL" id="MFD1020846.1"/>
    </source>
</evidence>
<dbReference type="EMBL" id="JBHTKL010000006">
    <property type="protein sequence ID" value="MFD1020846.1"/>
    <property type="molecule type" value="Genomic_DNA"/>
</dbReference>
<gene>
    <name evidence="2" type="ORF">ACFQ2J_16785</name>
</gene>
<keyword evidence="3" id="KW-1185">Reference proteome</keyword>
<keyword evidence="1" id="KW-0732">Signal</keyword>
<reference evidence="3" key="1">
    <citation type="journal article" date="2019" name="Int. J. Syst. Evol. Microbiol.">
        <title>The Global Catalogue of Microorganisms (GCM) 10K type strain sequencing project: providing services to taxonomists for standard genome sequencing and annotation.</title>
        <authorList>
            <consortium name="The Broad Institute Genomics Platform"/>
            <consortium name="The Broad Institute Genome Sequencing Center for Infectious Disease"/>
            <person name="Wu L."/>
            <person name="Ma J."/>
        </authorList>
    </citation>
    <scope>NUCLEOTIDE SEQUENCE [LARGE SCALE GENOMIC DNA]</scope>
    <source>
        <strain evidence="3">CCUG 56607</strain>
    </source>
</reference>
<proteinExistence type="predicted"/>
<organism evidence="2 3">
    <name type="scientific">Thalassobacillus hwangdonensis</name>
    <dbReference type="NCBI Taxonomy" id="546108"/>
    <lineage>
        <taxon>Bacteria</taxon>
        <taxon>Bacillati</taxon>
        <taxon>Bacillota</taxon>
        <taxon>Bacilli</taxon>
        <taxon>Bacillales</taxon>
        <taxon>Bacillaceae</taxon>
        <taxon>Thalassobacillus</taxon>
    </lineage>
</organism>
<evidence type="ECO:0000313" key="3">
    <source>
        <dbReference type="Proteomes" id="UP001596990"/>
    </source>
</evidence>
<dbReference type="Pfam" id="PF14275">
    <property type="entry name" value="DUF4362"/>
    <property type="match status" value="1"/>
</dbReference>
<feature type="chain" id="PRO_5045457939" evidence="1">
    <location>
        <begin position="19"/>
        <end position="138"/>
    </location>
</feature>
<accession>A0ABW3L4X2</accession>
<protein>
    <submittedName>
        <fullName evidence="2">DUF4362 domain-containing protein</fullName>
    </submittedName>
</protein>
<dbReference type="PROSITE" id="PS51257">
    <property type="entry name" value="PROKAR_LIPOPROTEIN"/>
    <property type="match status" value="1"/>
</dbReference>
<dbReference type="Proteomes" id="UP001596990">
    <property type="component" value="Unassembled WGS sequence"/>
</dbReference>
<comment type="caution">
    <text evidence="2">The sequence shown here is derived from an EMBL/GenBank/DDBJ whole genome shotgun (WGS) entry which is preliminary data.</text>
</comment>
<evidence type="ECO:0000256" key="1">
    <source>
        <dbReference type="SAM" id="SignalP"/>
    </source>
</evidence>
<dbReference type="InterPro" id="IPR025372">
    <property type="entry name" value="DUF4362"/>
</dbReference>
<dbReference type="RefSeq" id="WP_386063238.1">
    <property type="nucleotide sequence ID" value="NZ_JBHTKL010000006.1"/>
</dbReference>
<sequence>MKKYIGLFLLLVILSACSDESKSYTIEDAEENGDVVIKEDGNTENLEELLSFIENVEKGTEDDVSIATYRSGKPMMQELIYDGSSIELTTDTQSLSCGRIVERSGIISLRECDGTEENLGIAQVSEYEINRVKAKMKE</sequence>
<feature type="signal peptide" evidence="1">
    <location>
        <begin position="1"/>
        <end position="18"/>
    </location>
</feature>